<dbReference type="NCBIfam" id="TIGR01863">
    <property type="entry name" value="cas_Csd1"/>
    <property type="match status" value="1"/>
</dbReference>
<dbReference type="RefSeq" id="WP_345938334.1">
    <property type="nucleotide sequence ID" value="NZ_JBBKTW010000009.1"/>
</dbReference>
<dbReference type="Proteomes" id="UP001413721">
    <property type="component" value="Unassembled WGS sequence"/>
</dbReference>
<organism evidence="2 3">
    <name type="scientific">Tistrella arctica</name>
    <dbReference type="NCBI Taxonomy" id="3133430"/>
    <lineage>
        <taxon>Bacteria</taxon>
        <taxon>Pseudomonadati</taxon>
        <taxon>Pseudomonadota</taxon>
        <taxon>Alphaproteobacteria</taxon>
        <taxon>Geminicoccales</taxon>
        <taxon>Geminicoccaceae</taxon>
        <taxon>Tistrella</taxon>
    </lineage>
</organism>
<name>A0ABU9YQK7_9PROT</name>
<evidence type="ECO:0000313" key="3">
    <source>
        <dbReference type="Proteomes" id="UP001413721"/>
    </source>
</evidence>
<protein>
    <submittedName>
        <fullName evidence="2">Type I-C CRISPR-associated protein Cas8c/Csd1</fullName>
    </submittedName>
</protein>
<dbReference type="EMBL" id="JBBKTW010000009">
    <property type="protein sequence ID" value="MEN2991104.1"/>
    <property type="molecule type" value="Genomic_DNA"/>
</dbReference>
<dbReference type="InterPro" id="IPR010144">
    <property type="entry name" value="CRISPR-assoc_prot_Csd1-typ"/>
</dbReference>
<keyword evidence="3" id="KW-1185">Reference proteome</keyword>
<evidence type="ECO:0000256" key="1">
    <source>
        <dbReference type="SAM" id="MobiDB-lite"/>
    </source>
</evidence>
<feature type="compositionally biased region" description="Acidic residues" evidence="1">
    <location>
        <begin position="625"/>
        <end position="636"/>
    </location>
</feature>
<dbReference type="CDD" id="cd09757">
    <property type="entry name" value="Cas8c_I-C"/>
    <property type="match status" value="1"/>
</dbReference>
<feature type="region of interest" description="Disordered" evidence="1">
    <location>
        <begin position="611"/>
        <end position="636"/>
    </location>
</feature>
<sequence length="636" mass="68652">MILQELAAYYDRRIEGGDDTIPTEGTSEKAIGAAIDLTDWQPGGVPVIRLLGDRSGKKVKPLRMAVPAEIKRTSGVAANFLWDKSAYVLGVKSAGKDPAAGVVAADKEFEAFRQLHADTLAETEDAALQALLAFLGDWTPARAVEAVAQGQIPTEVIDANLIFTYGAGRVPMLHMRRAARRAWDLRRAAVAGGVGRCLVTGELAPVAKLHPSIKGVRGAQSSGASLVSFNLDAFTSYGKSQGGNAPVSESAAFAYGTILNHLLAPESGHRVQIGDATTVFWTDAAKEADDVAGRLLTNAVAPAYGLMDEPAAEVEATDGDTPAAKPKIDLRMSDAEAQRVRTALTAIAQGRAIEDVEPELLPDTRLYVLGLAPNASRLAVRFWHQDSLGRFVDRLRQHWRDLRLEPGIDGGRPVSVYALLRALSPQDKVDNLPPKLGGDIMRAVLSGGPYPANMAALALMRMRADGNISALRVAMIKAWLVRAMMLSPEERETRLVSLDLEDKNVGYRLGRLFAVLENLQRKALPGLNATIRDRYYGAASATPASIFPVLIRSSTHHAARLRKNSGGLAIWYDRTIAEVIDGLPSHLPAHLTMDDQGRFAIGYFHQRQTQMHTAPDPVKAAETAEPSEIDDDDQLD</sequence>
<reference evidence="2 3" key="1">
    <citation type="submission" date="2024-03" db="EMBL/GenBank/DDBJ databases">
        <title>High-quality draft genome sequencing of Tistrella sp. BH-R2-4.</title>
        <authorList>
            <person name="Dong C."/>
        </authorList>
    </citation>
    <scope>NUCLEOTIDE SEQUENCE [LARGE SCALE GENOMIC DNA]</scope>
    <source>
        <strain evidence="2 3">BH-R2-4</strain>
    </source>
</reference>
<accession>A0ABU9YQK7</accession>
<dbReference type="Pfam" id="PF09709">
    <property type="entry name" value="Cas_Csd1"/>
    <property type="match status" value="1"/>
</dbReference>
<evidence type="ECO:0000313" key="2">
    <source>
        <dbReference type="EMBL" id="MEN2991104.1"/>
    </source>
</evidence>
<comment type="caution">
    <text evidence="2">The sequence shown here is derived from an EMBL/GenBank/DDBJ whole genome shotgun (WGS) entry which is preliminary data.</text>
</comment>
<gene>
    <name evidence="2" type="primary">cas8c</name>
    <name evidence="2" type="ORF">WG926_22520</name>
</gene>
<proteinExistence type="predicted"/>